<accession>V8G8B6</accession>
<reference evidence="3 4" key="1">
    <citation type="submission" date="2013-11" db="EMBL/GenBank/DDBJ databases">
        <title>Genomic analysis of Pelistega sp. HM-7.</title>
        <authorList>
            <person name="Kumbhare S.V."/>
            <person name="Shetty S.A."/>
            <person name="Sharma O."/>
            <person name="Dhotre D.P."/>
        </authorList>
    </citation>
    <scope>NUCLEOTIDE SEQUENCE [LARGE SCALE GENOMIC DNA]</scope>
    <source>
        <strain evidence="3 4">HM-7</strain>
    </source>
</reference>
<proteinExistence type="predicted"/>
<feature type="region of interest" description="Disordered" evidence="2">
    <location>
        <begin position="239"/>
        <end position="260"/>
    </location>
</feature>
<evidence type="ECO:0000313" key="3">
    <source>
        <dbReference type="EMBL" id="ETD72774.1"/>
    </source>
</evidence>
<name>V8G8B6_9BURK</name>
<dbReference type="AlphaFoldDB" id="V8G8B6"/>
<comment type="caution">
    <text evidence="3">The sequence shown here is derived from an EMBL/GenBank/DDBJ whole genome shotgun (WGS) entry which is preliminary data.</text>
</comment>
<dbReference type="EMBL" id="AYSV01000020">
    <property type="protein sequence ID" value="ETD72774.1"/>
    <property type="molecule type" value="Genomic_DNA"/>
</dbReference>
<dbReference type="Proteomes" id="UP000018766">
    <property type="component" value="Unassembled WGS sequence"/>
</dbReference>
<evidence type="ECO:0000256" key="1">
    <source>
        <dbReference type="SAM" id="Coils"/>
    </source>
</evidence>
<organism evidence="3 4">
    <name type="scientific">Pelistega indica</name>
    <dbReference type="NCBI Taxonomy" id="1414851"/>
    <lineage>
        <taxon>Bacteria</taxon>
        <taxon>Pseudomonadati</taxon>
        <taxon>Pseudomonadota</taxon>
        <taxon>Betaproteobacteria</taxon>
        <taxon>Burkholderiales</taxon>
        <taxon>Alcaligenaceae</taxon>
        <taxon>Pelistega</taxon>
    </lineage>
</organism>
<keyword evidence="4" id="KW-1185">Reference proteome</keyword>
<keyword evidence="1" id="KW-0175">Coiled coil</keyword>
<evidence type="ECO:0000256" key="2">
    <source>
        <dbReference type="SAM" id="MobiDB-lite"/>
    </source>
</evidence>
<gene>
    <name evidence="3" type="ORF">V757_02210</name>
</gene>
<sequence length="448" mass="48324">MVLLDLGWAQADANALANERAWQENTIKDSYMANVMPQEHLFQGSNYAYKTDLLPLQFQADKQKLEHQIELAPITHKADMTNANLNVEKANTNLNIFKDYGADMAVDSAKNEATTQQWNDQQLSSIRSLTDIINNLSDTSKKIDDLSIQLAGVNLSDPTSTQTLATIQTNLATALKGTGVPVPTLEVQNGTVMARLPDGRVAPVSQYISLANTHLARGMQEAFGKREQVYQGWASASGQYPRQTVSSGQAQKETQPTPSQVAAAVMGSTGASSTPTAPIMPVGGQGTTTSVPQNTTSNVQAPVAQPRTVPTPAVTGSPTVDSVIAKTKEENQQLTAEITQYQADLNAYAVETQQVSEALDLARSKTQQLEAAIKQVPNGKVKQDLYKELAIASNQRDRLSSALIARSKTFDQKSKLASQLILRKEQKIKENNAAIGQLAKQPIAVGGR</sequence>
<dbReference type="RefSeq" id="WP_023949445.1">
    <property type="nucleotide sequence ID" value="NZ_AYSV01000020.1"/>
</dbReference>
<protein>
    <submittedName>
        <fullName evidence="3">Uncharacterized protein</fullName>
    </submittedName>
</protein>
<evidence type="ECO:0000313" key="4">
    <source>
        <dbReference type="Proteomes" id="UP000018766"/>
    </source>
</evidence>
<feature type="coiled-coil region" evidence="1">
    <location>
        <begin position="324"/>
        <end position="351"/>
    </location>
</feature>